<organism evidence="2 5">
    <name type="scientific">Didymodactylos carnosus</name>
    <dbReference type="NCBI Taxonomy" id="1234261"/>
    <lineage>
        <taxon>Eukaryota</taxon>
        <taxon>Metazoa</taxon>
        <taxon>Spiralia</taxon>
        <taxon>Gnathifera</taxon>
        <taxon>Rotifera</taxon>
        <taxon>Eurotatoria</taxon>
        <taxon>Bdelloidea</taxon>
        <taxon>Philodinida</taxon>
        <taxon>Philodinidae</taxon>
        <taxon>Didymodactylos</taxon>
    </lineage>
</organism>
<proteinExistence type="predicted"/>
<dbReference type="EMBL" id="CAJNOQ010012146">
    <property type="protein sequence ID" value="CAF1293062.1"/>
    <property type="molecule type" value="Genomic_DNA"/>
</dbReference>
<keyword evidence="5" id="KW-1185">Reference proteome</keyword>
<gene>
    <name evidence="2" type="ORF">GPM918_LOCUS28136</name>
    <name evidence="1" type="ORF">OVA965_LOCUS20694</name>
    <name evidence="4" type="ORF">SRO942_LOCUS28599</name>
    <name evidence="3" type="ORF">TMI583_LOCUS21152</name>
</gene>
<dbReference type="Proteomes" id="UP000677228">
    <property type="component" value="Unassembled WGS sequence"/>
</dbReference>
<reference evidence="2" key="1">
    <citation type="submission" date="2021-02" db="EMBL/GenBank/DDBJ databases">
        <authorList>
            <person name="Nowell W R."/>
        </authorList>
    </citation>
    <scope>NUCLEOTIDE SEQUENCE</scope>
</reference>
<dbReference type="Proteomes" id="UP000681722">
    <property type="component" value="Unassembled WGS sequence"/>
</dbReference>
<dbReference type="Proteomes" id="UP000682733">
    <property type="component" value="Unassembled WGS sequence"/>
</dbReference>
<evidence type="ECO:0000313" key="3">
    <source>
        <dbReference type="EMBL" id="CAF3916114.1"/>
    </source>
</evidence>
<comment type="caution">
    <text evidence="2">The sequence shown here is derived from an EMBL/GenBank/DDBJ whole genome shotgun (WGS) entry which is preliminary data.</text>
</comment>
<evidence type="ECO:0000313" key="4">
    <source>
        <dbReference type="EMBL" id="CAF4102312.1"/>
    </source>
</evidence>
<name>A0A815CVZ5_9BILA</name>
<dbReference type="Proteomes" id="UP000663829">
    <property type="component" value="Unassembled WGS sequence"/>
</dbReference>
<evidence type="ECO:0000313" key="5">
    <source>
        <dbReference type="Proteomes" id="UP000663829"/>
    </source>
</evidence>
<evidence type="ECO:0000313" key="1">
    <source>
        <dbReference type="EMBL" id="CAF1131871.1"/>
    </source>
</evidence>
<dbReference type="EMBL" id="CAJOBC010033716">
    <property type="protein sequence ID" value="CAF4102312.1"/>
    <property type="molecule type" value="Genomic_DNA"/>
</dbReference>
<evidence type="ECO:0000313" key="2">
    <source>
        <dbReference type="EMBL" id="CAF1293062.1"/>
    </source>
</evidence>
<accession>A0A815CVZ5</accession>
<dbReference type="AlphaFoldDB" id="A0A815CVZ5"/>
<dbReference type="EMBL" id="CAJNOK010011090">
    <property type="protein sequence ID" value="CAF1131871.1"/>
    <property type="molecule type" value="Genomic_DNA"/>
</dbReference>
<sequence length="94" mass="10483">MGIPSTNNGLESLNGKIKQIYTLRSKLPLSSFLPTIVSMLQDWSHQSVNSGFTTYPSIDTAAEAQAWKWSQGVDKNAIVHCYQHSSRELNSQQN</sequence>
<protein>
    <submittedName>
        <fullName evidence="2">Uncharacterized protein</fullName>
    </submittedName>
</protein>
<dbReference type="EMBL" id="CAJOBA010022243">
    <property type="protein sequence ID" value="CAF3916114.1"/>
    <property type="molecule type" value="Genomic_DNA"/>
</dbReference>